<evidence type="ECO:0000313" key="2">
    <source>
        <dbReference type="EMBL" id="GAA0152968.1"/>
    </source>
</evidence>
<reference evidence="2 3" key="1">
    <citation type="submission" date="2024-01" db="EMBL/GenBank/DDBJ databases">
        <title>The complete chloroplast genome sequence of Lithospermum erythrorhizon: insights into the phylogenetic relationship among Boraginaceae species and the maternal lineages of purple gromwells.</title>
        <authorList>
            <person name="Okada T."/>
            <person name="Watanabe K."/>
        </authorList>
    </citation>
    <scope>NUCLEOTIDE SEQUENCE [LARGE SCALE GENOMIC DNA]</scope>
</reference>
<evidence type="ECO:0000259" key="1">
    <source>
        <dbReference type="Pfam" id="PF10536"/>
    </source>
</evidence>
<accession>A0AAV3PPD1</accession>
<protein>
    <recommendedName>
        <fullName evidence="1">Aminotransferase-like plant mobile domain-containing protein</fullName>
    </recommendedName>
</protein>
<dbReference type="InterPro" id="IPR019557">
    <property type="entry name" value="AminoTfrase-like_pln_mobile"/>
</dbReference>
<proteinExistence type="predicted"/>
<dbReference type="AlphaFoldDB" id="A0AAV3PPD1"/>
<sequence>MLDNLEATHVNWTPYGESYEILPISYYNGCIHFLEVNEPYMPIRVSRQFGRVQEIPRPPIRSTICKLCSAPKSYKKEYGCNDSHWQDWDTHRYDANWLGAKVSYAEEATDDYLPWFRRHSHVRVSNPVHDVGI</sequence>
<evidence type="ECO:0000313" key="3">
    <source>
        <dbReference type="Proteomes" id="UP001454036"/>
    </source>
</evidence>
<feature type="domain" description="Aminotransferase-like plant mobile" evidence="1">
    <location>
        <begin position="2"/>
        <end position="117"/>
    </location>
</feature>
<organism evidence="2 3">
    <name type="scientific">Lithospermum erythrorhizon</name>
    <name type="common">Purple gromwell</name>
    <name type="synonym">Lithospermum officinale var. erythrorhizon</name>
    <dbReference type="NCBI Taxonomy" id="34254"/>
    <lineage>
        <taxon>Eukaryota</taxon>
        <taxon>Viridiplantae</taxon>
        <taxon>Streptophyta</taxon>
        <taxon>Embryophyta</taxon>
        <taxon>Tracheophyta</taxon>
        <taxon>Spermatophyta</taxon>
        <taxon>Magnoliopsida</taxon>
        <taxon>eudicotyledons</taxon>
        <taxon>Gunneridae</taxon>
        <taxon>Pentapetalae</taxon>
        <taxon>asterids</taxon>
        <taxon>lamiids</taxon>
        <taxon>Boraginales</taxon>
        <taxon>Boraginaceae</taxon>
        <taxon>Boraginoideae</taxon>
        <taxon>Lithospermeae</taxon>
        <taxon>Lithospermum</taxon>
    </lineage>
</organism>
<dbReference type="EMBL" id="BAABME010002089">
    <property type="protein sequence ID" value="GAA0152968.1"/>
    <property type="molecule type" value="Genomic_DNA"/>
</dbReference>
<keyword evidence="3" id="KW-1185">Reference proteome</keyword>
<dbReference type="Proteomes" id="UP001454036">
    <property type="component" value="Unassembled WGS sequence"/>
</dbReference>
<gene>
    <name evidence="2" type="ORF">LIER_11318</name>
</gene>
<dbReference type="Pfam" id="PF10536">
    <property type="entry name" value="PMD"/>
    <property type="match status" value="1"/>
</dbReference>
<name>A0AAV3PPD1_LITER</name>
<comment type="caution">
    <text evidence="2">The sequence shown here is derived from an EMBL/GenBank/DDBJ whole genome shotgun (WGS) entry which is preliminary data.</text>
</comment>